<dbReference type="EMBL" id="CP078076">
    <property type="protein sequence ID" value="UPL11644.1"/>
    <property type="molecule type" value="Genomic_DNA"/>
</dbReference>
<dbReference type="InterPro" id="IPR011009">
    <property type="entry name" value="Kinase-like_dom_sf"/>
</dbReference>
<dbReference type="InterPro" id="IPR051678">
    <property type="entry name" value="AGP_Transferase"/>
</dbReference>
<dbReference type="Proteomes" id="UP000831467">
    <property type="component" value="Chromosome"/>
</dbReference>
<dbReference type="SUPFAM" id="SSF56112">
    <property type="entry name" value="Protein kinase-like (PK-like)"/>
    <property type="match status" value="1"/>
</dbReference>
<proteinExistence type="predicted"/>
<evidence type="ECO:0000259" key="1">
    <source>
        <dbReference type="Pfam" id="PF01636"/>
    </source>
</evidence>
<reference evidence="2 3" key="1">
    <citation type="submission" date="2021-06" db="EMBL/GenBank/DDBJ databases">
        <title>Genome-based taxonomic framework of Microbacterium strains isolated from marine environment, the description of four new species and reclassification of four preexisting species.</title>
        <authorList>
            <person name="Lee S.D."/>
            <person name="Kim S.-M."/>
            <person name="Byeon Y.-S."/>
            <person name="Yang H.L."/>
            <person name="Kim I.S."/>
        </authorList>
    </citation>
    <scope>NUCLEOTIDE SEQUENCE [LARGE SCALE GENOMIC DNA]</scope>
    <source>
        <strain evidence="2 3">SSW1-51</strain>
    </source>
</reference>
<organism evidence="2 3">
    <name type="scientific">Microbacterium sufflavum</name>
    <dbReference type="NCBI Taxonomy" id="2851649"/>
    <lineage>
        <taxon>Bacteria</taxon>
        <taxon>Bacillati</taxon>
        <taxon>Actinomycetota</taxon>
        <taxon>Actinomycetes</taxon>
        <taxon>Micrococcales</taxon>
        <taxon>Microbacteriaceae</taxon>
        <taxon>Microbacterium</taxon>
    </lineage>
</organism>
<sequence length="300" mass="32381">MHDGELTVDDTLADRLLARDAPDLHGRPLRRVPAAGTVNTIVRLGDDLVARFPLLPTTEQQLRREAAALHEFAEATPFATPVPVRVVPPSTDYPSAWSVQTWVPGRPADPLAHADAADLARDLVALIRALRAVDVAGRGFDGRGRGGVLADHDEWVAECLARSGSLFDVAAATALWSELRSLPSAEDVVMSHRDLTPFNLLIAEDGGTRLVGVLDGGDVGPADPALDLVCAWHLFDAPVREVLRDAVDVGTTTWLRGAAWAFQQAAGLGWYYERSNPAMSALGRTTMRRLLADADLRRLI</sequence>
<dbReference type="RefSeq" id="WP_247981467.1">
    <property type="nucleotide sequence ID" value="NZ_CP078076.1"/>
</dbReference>
<dbReference type="Gene3D" id="3.90.1200.10">
    <property type="match status" value="1"/>
</dbReference>
<dbReference type="PANTHER" id="PTHR21310:SF42">
    <property type="entry name" value="BIFUNCTIONAL AAC_APH"/>
    <property type="match status" value="1"/>
</dbReference>
<feature type="domain" description="Aminoglycoside phosphotransferase" evidence="1">
    <location>
        <begin position="34"/>
        <end position="259"/>
    </location>
</feature>
<dbReference type="Gene3D" id="3.30.200.20">
    <property type="entry name" value="Phosphorylase Kinase, domain 1"/>
    <property type="match status" value="1"/>
</dbReference>
<keyword evidence="3" id="KW-1185">Reference proteome</keyword>
<name>A0ABY4IFU9_9MICO</name>
<protein>
    <submittedName>
        <fullName evidence="2">Phosphotransferase</fullName>
    </submittedName>
</protein>
<dbReference type="InterPro" id="IPR002575">
    <property type="entry name" value="Aminoglycoside_PTrfase"/>
</dbReference>
<gene>
    <name evidence="2" type="ORF">KV394_11185</name>
</gene>
<evidence type="ECO:0000313" key="3">
    <source>
        <dbReference type="Proteomes" id="UP000831467"/>
    </source>
</evidence>
<evidence type="ECO:0000313" key="2">
    <source>
        <dbReference type="EMBL" id="UPL11644.1"/>
    </source>
</evidence>
<dbReference type="PANTHER" id="PTHR21310">
    <property type="entry name" value="AMINOGLYCOSIDE PHOSPHOTRANSFERASE-RELATED-RELATED"/>
    <property type="match status" value="1"/>
</dbReference>
<dbReference type="Pfam" id="PF01636">
    <property type="entry name" value="APH"/>
    <property type="match status" value="1"/>
</dbReference>
<accession>A0ABY4IFU9</accession>